<organism evidence="1 2">
    <name type="scientific">Mesorhizobium plurifarium</name>
    <dbReference type="NCBI Taxonomy" id="69974"/>
    <lineage>
        <taxon>Bacteria</taxon>
        <taxon>Pseudomonadati</taxon>
        <taxon>Pseudomonadota</taxon>
        <taxon>Alphaproteobacteria</taxon>
        <taxon>Hyphomicrobiales</taxon>
        <taxon>Phyllobacteriaceae</taxon>
        <taxon>Mesorhizobium</taxon>
    </lineage>
</organism>
<dbReference type="EMBL" id="CCNB01000007">
    <property type="protein sequence ID" value="CDX32009.1"/>
    <property type="molecule type" value="Genomic_DNA"/>
</dbReference>
<sequence>MGLCAVSLIVQAKLDELIRSGKAKNGFVGLEHLTAAESRRCSASARVLRGGAGQKGRSYRESR</sequence>
<dbReference type="AlphaFoldDB" id="A0A090ESI6"/>
<evidence type="ECO:0000313" key="2">
    <source>
        <dbReference type="Proteomes" id="UP000046373"/>
    </source>
</evidence>
<evidence type="ECO:0000313" key="1">
    <source>
        <dbReference type="EMBL" id="CDX32009.1"/>
    </source>
</evidence>
<name>A0A090ESI6_MESPL</name>
<reference evidence="1 2" key="1">
    <citation type="submission" date="2014-08" db="EMBL/GenBank/DDBJ databases">
        <authorList>
            <person name="Moulin Lionel"/>
        </authorList>
    </citation>
    <scope>NUCLEOTIDE SEQUENCE [LARGE SCALE GENOMIC DNA]</scope>
</reference>
<gene>
    <name evidence="1" type="ORF">MPLDJ20_150002</name>
</gene>
<proteinExistence type="predicted"/>
<accession>A0A090ESI6</accession>
<protein>
    <submittedName>
        <fullName evidence="1">Uncharacterized protein</fullName>
    </submittedName>
</protein>
<dbReference type="Proteomes" id="UP000046373">
    <property type="component" value="Unassembled WGS sequence"/>
</dbReference>